<evidence type="ECO:0000313" key="2">
    <source>
        <dbReference type="EMBL" id="TCP25575.1"/>
    </source>
</evidence>
<dbReference type="PROSITE" id="PS01125">
    <property type="entry name" value="ROK"/>
    <property type="match status" value="1"/>
</dbReference>
<dbReference type="AlphaFoldDB" id="A0A4R2NVX9"/>
<dbReference type="Proteomes" id="UP000295416">
    <property type="component" value="Unassembled WGS sequence"/>
</dbReference>
<gene>
    <name evidence="2" type="ORF">EV207_1215</name>
</gene>
<dbReference type="RefSeq" id="WP_132746739.1">
    <property type="nucleotide sequence ID" value="NZ_SLXK01000021.1"/>
</dbReference>
<dbReference type="InterPro" id="IPR043129">
    <property type="entry name" value="ATPase_NBD"/>
</dbReference>
<organism evidence="2 3">
    <name type="scientific">Scopulibacillus darangshiensis</name>
    <dbReference type="NCBI Taxonomy" id="442528"/>
    <lineage>
        <taxon>Bacteria</taxon>
        <taxon>Bacillati</taxon>
        <taxon>Bacillota</taxon>
        <taxon>Bacilli</taxon>
        <taxon>Bacillales</taxon>
        <taxon>Sporolactobacillaceae</taxon>
        <taxon>Scopulibacillus</taxon>
    </lineage>
</organism>
<protein>
    <submittedName>
        <fullName evidence="2">Glucokinase-like ROK family protein</fullName>
    </submittedName>
</protein>
<dbReference type="CDD" id="cd24068">
    <property type="entry name" value="ASKHA_NBD_ROK_FnNanK-like"/>
    <property type="match status" value="1"/>
</dbReference>
<dbReference type="EMBL" id="SLXK01000021">
    <property type="protein sequence ID" value="TCP25575.1"/>
    <property type="molecule type" value="Genomic_DNA"/>
</dbReference>
<dbReference type="InterPro" id="IPR049874">
    <property type="entry name" value="ROK_cs"/>
</dbReference>
<comment type="caution">
    <text evidence="2">The sequence shown here is derived from an EMBL/GenBank/DDBJ whole genome shotgun (WGS) entry which is preliminary data.</text>
</comment>
<reference evidence="2 3" key="1">
    <citation type="submission" date="2019-03" db="EMBL/GenBank/DDBJ databases">
        <title>Genomic Encyclopedia of Type Strains, Phase IV (KMG-IV): sequencing the most valuable type-strain genomes for metagenomic binning, comparative biology and taxonomic classification.</title>
        <authorList>
            <person name="Goeker M."/>
        </authorList>
    </citation>
    <scope>NUCLEOTIDE SEQUENCE [LARGE SCALE GENOMIC DNA]</scope>
    <source>
        <strain evidence="2 3">DSM 19377</strain>
    </source>
</reference>
<dbReference type="GO" id="GO:0016301">
    <property type="term" value="F:kinase activity"/>
    <property type="evidence" value="ECO:0007669"/>
    <property type="project" value="UniProtKB-KW"/>
</dbReference>
<proteinExistence type="inferred from homology"/>
<evidence type="ECO:0000256" key="1">
    <source>
        <dbReference type="ARBA" id="ARBA00006479"/>
    </source>
</evidence>
<dbReference type="SUPFAM" id="SSF53067">
    <property type="entry name" value="Actin-like ATPase domain"/>
    <property type="match status" value="1"/>
</dbReference>
<accession>A0A4R2NVX9</accession>
<comment type="similarity">
    <text evidence="1">Belongs to the ROK (NagC/XylR) family.</text>
</comment>
<dbReference type="OrthoDB" id="9795247at2"/>
<keyword evidence="2" id="KW-0808">Transferase</keyword>
<dbReference type="Gene3D" id="3.30.420.40">
    <property type="match status" value="2"/>
</dbReference>
<evidence type="ECO:0000313" key="3">
    <source>
        <dbReference type="Proteomes" id="UP000295416"/>
    </source>
</evidence>
<keyword evidence="2" id="KW-0418">Kinase</keyword>
<dbReference type="PANTHER" id="PTHR18964">
    <property type="entry name" value="ROK (REPRESSOR, ORF, KINASE) FAMILY"/>
    <property type="match status" value="1"/>
</dbReference>
<dbReference type="InterPro" id="IPR000600">
    <property type="entry name" value="ROK"/>
</dbReference>
<dbReference type="PANTHER" id="PTHR18964:SF165">
    <property type="entry name" value="BETA-GLUCOSIDE KINASE"/>
    <property type="match status" value="1"/>
</dbReference>
<dbReference type="Pfam" id="PF00480">
    <property type="entry name" value="ROK"/>
    <property type="match status" value="1"/>
</dbReference>
<sequence length="322" mass="34428">MLIGAVDIGGTAIKYGVVNSEGKIIAHASMPTEAALGGEHVIKRVIACCAEIRASWQLEGIAISSAGQIDNVHGEVVHATDNIPGFTGMAIADMVREATGLPVSVENDVNCTALGEAWMGAASRYDDFLCVTIGTGIGGALFLDGELYTGANFSAGELGHIILYPQGVPCTCGSKGCYEQYASSKALADLAEAAFARPIALPDFFTLVREGDLKAIEVFDHWLDDLTTGMQTLVHIFNPSLIVIGGGISAQGEWLRASIQTRLEEKVMPNHRRSLEVKLAEKANGANLLGAVWHYLKREYHCIMEIDHKTCKKGEKNGRSPT</sequence>
<name>A0A4R2NVX9_9BACL</name>
<keyword evidence="3" id="KW-1185">Reference proteome</keyword>